<feature type="compositionally biased region" description="Polar residues" evidence="3">
    <location>
        <begin position="393"/>
        <end position="403"/>
    </location>
</feature>
<dbReference type="AlphaFoldDB" id="A0A4U5NED4"/>
<keyword evidence="7" id="KW-1185">Reference proteome</keyword>
<dbReference type="PANTHER" id="PTHR46557:SF1">
    <property type="entry name" value="SERINE_THREONINE-PROTEIN PHOSPHATASE 1 REGULATORY SUBUNIT 10"/>
    <property type="match status" value="1"/>
</dbReference>
<dbReference type="Pfam" id="PF08711">
    <property type="entry name" value="Med26"/>
    <property type="match status" value="1"/>
</dbReference>
<dbReference type="PROSITE" id="PS51319">
    <property type="entry name" value="TFIIS_N"/>
    <property type="match status" value="1"/>
</dbReference>
<dbReference type="InterPro" id="IPR017923">
    <property type="entry name" value="TFIIS_N"/>
</dbReference>
<dbReference type="GO" id="GO:0000785">
    <property type="term" value="C:chromatin"/>
    <property type="evidence" value="ECO:0007669"/>
    <property type="project" value="TreeGrafter"/>
</dbReference>
<evidence type="ECO:0008006" key="8">
    <source>
        <dbReference type="Google" id="ProtNLM"/>
    </source>
</evidence>
<dbReference type="GO" id="GO:0008157">
    <property type="term" value="F:protein phosphatase 1 binding"/>
    <property type="evidence" value="ECO:0007669"/>
    <property type="project" value="TreeGrafter"/>
</dbReference>
<dbReference type="SUPFAM" id="SSF47676">
    <property type="entry name" value="Conserved domain common to transcription factors TFIIS, elongin A, CRSP70"/>
    <property type="match status" value="1"/>
</dbReference>
<dbReference type="Gene3D" id="1.20.930.10">
    <property type="entry name" value="Conserved domain common to transcription factors TFIIS, elongin A, CRSP70"/>
    <property type="match status" value="1"/>
</dbReference>
<feature type="compositionally biased region" description="Low complexity" evidence="3">
    <location>
        <begin position="691"/>
        <end position="737"/>
    </location>
</feature>
<evidence type="ECO:0000313" key="7">
    <source>
        <dbReference type="Proteomes" id="UP000298663"/>
    </source>
</evidence>
<feature type="region of interest" description="Disordered" evidence="3">
    <location>
        <begin position="239"/>
        <end position="265"/>
    </location>
</feature>
<dbReference type="GO" id="GO:0072357">
    <property type="term" value="C:PTW/PP1 phosphatase complex"/>
    <property type="evidence" value="ECO:0007669"/>
    <property type="project" value="TreeGrafter"/>
</dbReference>
<feature type="compositionally biased region" description="Basic residues" evidence="3">
    <location>
        <begin position="927"/>
        <end position="944"/>
    </location>
</feature>
<keyword evidence="2" id="KW-0862">Zinc</keyword>
<feature type="compositionally biased region" description="Basic and acidic residues" evidence="3">
    <location>
        <begin position="136"/>
        <end position="145"/>
    </location>
</feature>
<reference evidence="6 7" key="1">
    <citation type="journal article" date="2015" name="Genome Biol.">
        <title>Comparative genomics of Steinernema reveals deeply conserved gene regulatory networks.</title>
        <authorList>
            <person name="Dillman A.R."/>
            <person name="Macchietto M."/>
            <person name="Porter C.F."/>
            <person name="Rogers A."/>
            <person name="Williams B."/>
            <person name="Antoshechkin I."/>
            <person name="Lee M.M."/>
            <person name="Goodwin Z."/>
            <person name="Lu X."/>
            <person name="Lewis E.E."/>
            <person name="Goodrich-Blair H."/>
            <person name="Stock S.P."/>
            <person name="Adams B.J."/>
            <person name="Sternberg P.W."/>
            <person name="Mortazavi A."/>
        </authorList>
    </citation>
    <scope>NUCLEOTIDE SEQUENCE [LARGE SCALE GENOMIC DNA]</scope>
    <source>
        <strain evidence="6 7">ALL</strain>
    </source>
</reference>
<dbReference type="STRING" id="34508.A0A4U5NED4"/>
<keyword evidence="1" id="KW-0539">Nucleus</keyword>
<sequence length="966" mass="106222">MDSDAADASEVPNHDQFPSIEDNSWYYNHSSLKPFNPLDQVEFGNVLNYDNPVSDGRFDEDEDETGENGSTEDTGTSQSQYESRIMLGDPGGAESKPSIKLVVKRKFPLVNNGEEPSGSKARLDSHQLGQSLASKQEVEDSQRENSRFASLTKKLDMEEWRKLSSQLKMADRIGNAIRLCEVLRICIKSDVSVELLKSNDTAKFVKKLARNSFNPDIKQLGQQLVTKWKDVIESSALADCSSGQKSANDEDAGGNEVAVDKKSAAKRPMASLVNEDIFGPAPSKLAKKKDRPKTAKVPPVKFRSTGLEGEESAPSSSTAAPKRKPEAVGVKSGAATVPAKKVSPSSVNSKRAMLSTGFMDDLRGQVAQKKVVKPQQKMKPNRPEIVPAPIMSGRSSTTNSGSPRNEEALSPEHIEPGRRRVHFADDKGKELVAVRYFEIEAGERVNVHKLSAEELKHFEMKDERSHLRHQHASAEHVSQIWGQEAASKASMPWRLHPVECEEPVAVVCNSEALKEEKERQRYVMAVFVDPSVPMNIAGEPDPEDPKRDIPGLTKYTRTIPLNPLDEDEDDAQNGEQENVAEKNLERTPSEASPMVTPEIQTIMDQLRQSGAVASLINQSSQPAAHKPSNTMMSDIADIMSKVNKSTAAQLGKADGIYVAQAPQTTYVPQPSHTAASSSVGSIPTIPTQHNQSSVASSYQSVQPQMYQPQQPSQSTNTSYYQATQVPVIPSIPTVPTTKAPQTFENSPQSPPRHEPPGGPGPSSTNDIAILNNFDVHGGPLVEHRPPGDEHYVDNYPPSGHDGYPTNNGPLPAGGRQCIYFQRGNCHFNENCMNLHGDIRTVGSMGGSGNYRGRGRGAFPGRGGFAGRGGRPPGPPEYDSRRMRGRSDRSPPPRRHERPRYGDRYRPRSRSRSYSPSRRRSRSPDRSRRYRRSPPRGSRSPRRPGPHSPRNDQDYSPRNDPVVVIPS</sequence>
<dbReference type="InterPro" id="IPR000571">
    <property type="entry name" value="Znf_CCCH"/>
</dbReference>
<comment type="caution">
    <text evidence="6">The sequence shown here is derived from an EMBL/GenBank/DDBJ whole genome shotgun (WGS) entry which is preliminary data.</text>
</comment>
<feature type="region of interest" description="Disordered" evidence="3">
    <location>
        <begin position="46"/>
        <end position="96"/>
    </location>
</feature>
<reference evidence="6 7" key="2">
    <citation type="journal article" date="2019" name="G3 (Bethesda)">
        <title>Hybrid Assembly of the Genome of the Entomopathogenic Nematode Steinernema carpocapsae Identifies the X-Chromosome.</title>
        <authorList>
            <person name="Serra L."/>
            <person name="Macchietto M."/>
            <person name="Macias-Munoz A."/>
            <person name="McGill C.J."/>
            <person name="Rodriguez I.M."/>
            <person name="Rodriguez B."/>
            <person name="Murad R."/>
            <person name="Mortazavi A."/>
        </authorList>
    </citation>
    <scope>NUCLEOTIDE SEQUENCE [LARGE SCALE GENOMIC DNA]</scope>
    <source>
        <strain evidence="6 7">ALL</strain>
    </source>
</reference>
<dbReference type="GO" id="GO:0008270">
    <property type="term" value="F:zinc ion binding"/>
    <property type="evidence" value="ECO:0007669"/>
    <property type="project" value="UniProtKB-KW"/>
</dbReference>
<evidence type="ECO:0000256" key="3">
    <source>
        <dbReference type="SAM" id="MobiDB-lite"/>
    </source>
</evidence>
<feature type="compositionally biased region" description="Gly residues" evidence="3">
    <location>
        <begin position="852"/>
        <end position="870"/>
    </location>
</feature>
<evidence type="ECO:0000256" key="2">
    <source>
        <dbReference type="PROSITE-ProRule" id="PRU00723"/>
    </source>
</evidence>
<dbReference type="PANTHER" id="PTHR46557">
    <property type="entry name" value="SERINE/THREONINE-PROTEIN PHOSPHATASE 1 REGULATORY SUBUNIT 10-RELATED"/>
    <property type="match status" value="1"/>
</dbReference>
<evidence type="ECO:0000256" key="1">
    <source>
        <dbReference type="PROSITE-ProRule" id="PRU00649"/>
    </source>
</evidence>
<feature type="compositionally biased region" description="Basic and acidic residues" evidence="3">
    <location>
        <begin position="579"/>
        <end position="588"/>
    </location>
</feature>
<dbReference type="Proteomes" id="UP000298663">
    <property type="component" value="Unassembled WGS sequence"/>
</dbReference>
<feature type="region of interest" description="Disordered" evidence="3">
    <location>
        <begin position="112"/>
        <end position="145"/>
    </location>
</feature>
<evidence type="ECO:0000259" key="5">
    <source>
        <dbReference type="PROSITE" id="PS51319"/>
    </source>
</evidence>
<feature type="region of interest" description="Disordered" evidence="3">
    <location>
        <begin position="1"/>
        <end position="31"/>
    </location>
</feature>
<feature type="compositionally biased region" description="Polar residues" evidence="3">
    <location>
        <begin position="21"/>
        <end position="31"/>
    </location>
</feature>
<accession>A0A4U5NED4</accession>
<gene>
    <name evidence="6" type="ORF">L596_014969</name>
</gene>
<feature type="zinc finger region" description="C3H1-type" evidence="2">
    <location>
        <begin position="811"/>
        <end position="838"/>
    </location>
</feature>
<feature type="region of interest" description="Disordered" evidence="3">
    <location>
        <begin position="280"/>
        <end position="348"/>
    </location>
</feature>
<feature type="compositionally biased region" description="Polar residues" evidence="3">
    <location>
        <begin position="668"/>
        <end position="690"/>
    </location>
</feature>
<protein>
    <recommendedName>
        <fullName evidence="8">Serine/threonine-protein phosphatase 1 regulatory subunit 10</fullName>
    </recommendedName>
</protein>
<keyword evidence="2" id="KW-0479">Metal-binding</keyword>
<feature type="compositionally biased region" description="Basic and acidic residues" evidence="3">
    <location>
        <begin position="781"/>
        <end position="792"/>
    </location>
</feature>
<organism evidence="6 7">
    <name type="scientific">Steinernema carpocapsae</name>
    <name type="common">Entomopathogenic nematode</name>
    <dbReference type="NCBI Taxonomy" id="34508"/>
    <lineage>
        <taxon>Eukaryota</taxon>
        <taxon>Metazoa</taxon>
        <taxon>Ecdysozoa</taxon>
        <taxon>Nematoda</taxon>
        <taxon>Chromadorea</taxon>
        <taxon>Rhabditida</taxon>
        <taxon>Tylenchina</taxon>
        <taxon>Panagrolaimomorpha</taxon>
        <taxon>Strongyloidoidea</taxon>
        <taxon>Steinernematidae</taxon>
        <taxon>Steinernema</taxon>
    </lineage>
</organism>
<comment type="subcellular location">
    <subcellularLocation>
        <location evidence="1">Nucleus</location>
    </subcellularLocation>
</comment>
<feature type="region of interest" description="Disordered" evidence="3">
    <location>
        <begin position="852"/>
        <end position="966"/>
    </location>
</feature>
<feature type="region of interest" description="Disordered" evidence="3">
    <location>
        <begin position="370"/>
        <end position="417"/>
    </location>
</feature>
<feature type="region of interest" description="Disordered" evidence="3">
    <location>
        <begin position="558"/>
        <end position="593"/>
    </location>
</feature>
<dbReference type="InterPro" id="IPR035441">
    <property type="entry name" value="TFIIS/LEDGF_dom_sf"/>
</dbReference>
<feature type="compositionally biased region" description="Basic residues" evidence="3">
    <location>
        <begin position="906"/>
        <end position="920"/>
    </location>
</feature>
<dbReference type="PROSITE" id="PS50103">
    <property type="entry name" value="ZF_C3H1"/>
    <property type="match status" value="1"/>
</dbReference>
<proteinExistence type="predicted"/>
<feature type="region of interest" description="Disordered" evidence="3">
    <location>
        <begin position="668"/>
        <end position="808"/>
    </location>
</feature>
<keyword evidence="2" id="KW-0863">Zinc-finger</keyword>
<feature type="compositionally biased region" description="Polar residues" evidence="3">
    <location>
        <begin position="67"/>
        <end position="82"/>
    </location>
</feature>
<feature type="domain" description="C3H1-type" evidence="4">
    <location>
        <begin position="811"/>
        <end position="838"/>
    </location>
</feature>
<name>A0A4U5NED4_STECR</name>
<dbReference type="GO" id="GO:0005634">
    <property type="term" value="C:nucleus"/>
    <property type="evidence" value="ECO:0007669"/>
    <property type="project" value="UniProtKB-SubCell"/>
</dbReference>
<dbReference type="OrthoDB" id="5842814at2759"/>
<feature type="region of interest" description="Disordered" evidence="3">
    <location>
        <begin position="534"/>
        <end position="553"/>
    </location>
</feature>
<evidence type="ECO:0000313" key="6">
    <source>
        <dbReference type="EMBL" id="TKR81022.1"/>
    </source>
</evidence>
<feature type="compositionally biased region" description="Basic and acidic residues" evidence="3">
    <location>
        <begin position="877"/>
        <end position="890"/>
    </location>
</feature>
<evidence type="ECO:0000259" key="4">
    <source>
        <dbReference type="PROSITE" id="PS50103"/>
    </source>
</evidence>
<feature type="compositionally biased region" description="Basic and acidic residues" evidence="3">
    <location>
        <begin position="404"/>
        <end position="417"/>
    </location>
</feature>
<dbReference type="EMBL" id="AZBU02000004">
    <property type="protein sequence ID" value="TKR81022.1"/>
    <property type="molecule type" value="Genomic_DNA"/>
</dbReference>
<feature type="domain" description="TFIIS N-terminal" evidence="5">
    <location>
        <begin position="158"/>
        <end position="235"/>
    </location>
</feature>